<dbReference type="FunFam" id="2.60.40.60:FF:000106">
    <property type="entry name" value="FAT atypical cadherin 4"/>
    <property type="match status" value="1"/>
</dbReference>
<dbReference type="SMART" id="SM00282">
    <property type="entry name" value="LamG"/>
    <property type="match status" value="2"/>
</dbReference>
<feature type="region of interest" description="Disordered" evidence="14">
    <location>
        <begin position="1505"/>
        <end position="1571"/>
    </location>
</feature>
<dbReference type="CDD" id="cd00054">
    <property type="entry name" value="EGF_CA"/>
    <property type="match status" value="4"/>
</dbReference>
<feature type="compositionally biased region" description="Pro residues" evidence="14">
    <location>
        <begin position="1532"/>
        <end position="1550"/>
    </location>
</feature>
<dbReference type="InterPro" id="IPR001791">
    <property type="entry name" value="Laminin_G"/>
</dbReference>
<keyword evidence="7" id="KW-0130">Cell adhesion</keyword>
<feature type="disulfide bond" evidence="13">
    <location>
        <begin position="847"/>
        <end position="856"/>
    </location>
</feature>
<dbReference type="Pfam" id="PF00028">
    <property type="entry name" value="Cadherin"/>
    <property type="match status" value="5"/>
</dbReference>
<keyword evidence="4" id="KW-0732">Signal</keyword>
<dbReference type="GO" id="GO:0007163">
    <property type="term" value="P:establishment or maintenance of cell polarity"/>
    <property type="evidence" value="ECO:0007669"/>
    <property type="project" value="UniProtKB-ARBA"/>
</dbReference>
<feature type="domain" description="EGF-like" evidence="17">
    <location>
        <begin position="821"/>
        <end position="857"/>
    </location>
</feature>
<sequence length="1872" mass="204944">MIRYSISSGNEKNQFYVHPVTGVVTRLEPFDYDQVQEYRLNITATDMGFEPKQVVAILTIHVTDINDNPPTFNQSIYEAFLPENSPPDSFVYKVVARDIDSPKYAIVQYEILGGTGKDYFRIRGNTGVITSDATFDYEEANEYTLDIVAANPDSNPQMVGFTTVMVHITGVNEYYPHFIQPVFHMDVSESAEVGTSVGTVQATDQDSGEDGRVYYLFVGSSNDRGFSIGSDTGIVRVSRQLDRETQNRVVLTVMAKNGGGIRGNDTDEAQVIISIQDGNDPPEFLQNNYNTNVSESAIHGTRVIIVRAIDKDIKPQNNQFSYSIISGNLGQAFKVDPQTGDIETAKQLDRETVSSYDLTIGAIDTGSPPQTGTAMVHIELQDVNDNGPVFDPPEVIGYVSENEPIGTSIMTLSATDPDLPPNGAPFTYRLIGGRQSDMVTLDKHSGILRTTRRLDRETMPQLELMIEVEDSGIPRMKSEHNIVVMVTDQNDSPSTPRSVHVMVHSFNGKTPLGKIADVHPNDPDITGAFTCKIIQGASSRVLTIPTACDLHTNKITSEIGYSLSVSGNDGRHPDVVSKVTVDFLIFSNTTIENSVTLQISKLTANDFLSRYYRALLDLLQQKINAGETLTIFSIGENGPDLNVHLAMESPQGYRTRYEVTDLLMRNQDQIQTLLEDHSFIINYSPCKHMPCENGGSCSDRLAIYDDARITDSQALILTSPRMLHEMACKCRDGFTGDRCERRQDPCSPNPCLLGGQCRRLGYDFQCTCPNDRDGKLCELERGDACASNPCRNGGSCRKSPDSFSFFCLCRAGYRGNHCEAVTDSCRPNPCLYGGLCVGEKPGYRCSCPEGRYGRHCERSTFGFHELSYMAFPALDSNTNDITMVFATTKPDALLLYNYAPQTGGRSDFVVLELINGRVVFSYGGARSAITTVTIKTERPVSDGEWHKVTATRNGRVISLSVSTCKEHGDVCDDCRPGDGTCYAGDVGPTGTLNFNNNPLLLGGLENADPVLERPGQVHSDDFVGCIHSVSINGRTLNLTNPLASRGVKSTCVRSQRNPCLKNEKDAASVCDVDAQCHDKWHQAMCQCGSLRAPDCHGALEPITLSEGGFIQFKISEKHRRMQLLEYLYGGSTIWHANRVKRGLIEDTSFITNPSLKTIGLMFKTVRPDGILIYAATNKHFTSVELRNGQLVYMSLLGSPVNMSINIEGGLADGRWHNLTLHAYARGLRLLIDGSLTGDELDLAGVHDFLDPYLSVLSIGGVSQDLYYAHNVGFRSFEGCLANFTINNEVQPFNGSGSIFKNVLYHGKVNTGCRGPIGIGAATVADPLSIGITLVIVFFVILLIAILVSFIVFRLRRQNKEKSASSVVNKNTNAIMTGNPLVGSGNDNLMSRHENTYISDTSDLRGVGHMGPELISKKYKEREINSTAEHRPQRPDIIEREVTKSPPIRDEHPPLPPPTQISLHPHEHNPEPDIPEHYDLENASSIAPSDIDIVYHYKGYRDGMRKYKATPPPIGNYGNHHKHTGQQHRHNGPFPPRAMPPPNVNQPPGPAPKLLQSTPLARLSPSSELSAQQPRILTLHDISGKPLQSALLATTSSSGGVGKDALNSNSERSLNSPIMSQLSGSTASRKAPQSNNENSVNNVSSGPMGLTAEEIERLNSRPRTSSLVSTLDAVSSSSEARGPPAHGPLHHHRRHTPPVERLERRNSSTTDESGNDSFTCSEIEYDNGSLVGDKRSDNLFAKQNDERSSPQGRSNVESSQSKPPLPPNVGNYDGFDSSFRGSLSTLVASDDDLSTHMGGLLYGTHATNGSPTTTTTTTTAAAEDALSWDYLLNWGPNFESLVGVFIDIAELPDSTSRVPRLPANIPKPSEEYV</sequence>
<gene>
    <name evidence="19" type="ORF">G5I_08149</name>
</gene>
<reference evidence="19" key="1">
    <citation type="submission" date="2011-02" db="EMBL/GenBank/DDBJ databases">
        <title>The genome of the leaf-cutting ant Acromyrmex echinatior suggests key adaptations to social evolution and fungus farming.</title>
        <authorList>
            <person name="Nygaard S."/>
            <person name="Zhang G."/>
        </authorList>
    </citation>
    <scope>NUCLEOTIDE SEQUENCE</scope>
</reference>
<dbReference type="GO" id="GO:0016477">
    <property type="term" value="P:cell migration"/>
    <property type="evidence" value="ECO:0007669"/>
    <property type="project" value="TreeGrafter"/>
</dbReference>
<comment type="caution">
    <text evidence="13">Lacks conserved residue(s) required for the propagation of feature annotation.</text>
</comment>
<feature type="compositionally biased region" description="Polar residues" evidence="14">
    <location>
        <begin position="1554"/>
        <end position="1571"/>
    </location>
</feature>
<dbReference type="Gene3D" id="2.60.120.200">
    <property type="match status" value="2"/>
</dbReference>
<evidence type="ECO:0000256" key="14">
    <source>
        <dbReference type="SAM" id="MobiDB-lite"/>
    </source>
</evidence>
<evidence type="ECO:0000256" key="15">
    <source>
        <dbReference type="SAM" id="Phobius"/>
    </source>
</evidence>
<dbReference type="InterPro" id="IPR015919">
    <property type="entry name" value="Cadherin-like_sf"/>
</dbReference>
<proteinExistence type="predicted"/>
<evidence type="ECO:0000259" key="18">
    <source>
        <dbReference type="PROSITE" id="PS50268"/>
    </source>
</evidence>
<dbReference type="GO" id="GO:0008013">
    <property type="term" value="F:beta-catenin binding"/>
    <property type="evidence" value="ECO:0007669"/>
    <property type="project" value="TreeGrafter"/>
</dbReference>
<evidence type="ECO:0000256" key="11">
    <source>
        <dbReference type="ARBA" id="ARBA00023180"/>
    </source>
</evidence>
<dbReference type="SUPFAM" id="SSF49313">
    <property type="entry name" value="Cadherin-like"/>
    <property type="match status" value="5"/>
</dbReference>
<evidence type="ECO:0000256" key="1">
    <source>
        <dbReference type="ARBA" id="ARBA00004167"/>
    </source>
</evidence>
<dbReference type="SMART" id="SM00112">
    <property type="entry name" value="CA"/>
    <property type="match status" value="5"/>
</dbReference>
<dbReference type="Pfam" id="PF02210">
    <property type="entry name" value="Laminin_G_2"/>
    <property type="match status" value="1"/>
</dbReference>
<dbReference type="GO" id="GO:0016342">
    <property type="term" value="C:catenin complex"/>
    <property type="evidence" value="ECO:0007669"/>
    <property type="project" value="TreeGrafter"/>
</dbReference>
<name>F4WQQ8_ACREC</name>
<feature type="compositionally biased region" description="Low complexity" evidence="14">
    <location>
        <begin position="1633"/>
        <end position="1644"/>
    </location>
</feature>
<dbReference type="InterPro" id="IPR002126">
    <property type="entry name" value="Cadherin-like_dom"/>
</dbReference>
<dbReference type="GO" id="GO:0045296">
    <property type="term" value="F:cadherin binding"/>
    <property type="evidence" value="ECO:0007669"/>
    <property type="project" value="TreeGrafter"/>
</dbReference>
<comment type="subcellular location">
    <subcellularLocation>
        <location evidence="1">Membrane</location>
        <topology evidence="1">Single-pass membrane protein</topology>
    </subcellularLocation>
</comment>
<dbReference type="CDD" id="cd11304">
    <property type="entry name" value="Cadherin_repeat"/>
    <property type="match status" value="5"/>
</dbReference>
<dbReference type="SMART" id="SM00179">
    <property type="entry name" value="EGF_CA"/>
    <property type="match status" value="3"/>
</dbReference>
<dbReference type="STRING" id="103372.F4WQQ8"/>
<evidence type="ECO:0000256" key="9">
    <source>
        <dbReference type="ARBA" id="ARBA00023136"/>
    </source>
</evidence>
<feature type="domain" description="EGF-like" evidence="17">
    <location>
        <begin position="682"/>
        <end position="740"/>
    </location>
</feature>
<dbReference type="EMBL" id="GL888275">
    <property type="protein sequence ID" value="EGI63421.1"/>
    <property type="molecule type" value="Genomic_DNA"/>
</dbReference>
<feature type="domain" description="Cadherin" evidence="18">
    <location>
        <begin position="179"/>
        <end position="284"/>
    </location>
</feature>
<evidence type="ECO:0000256" key="5">
    <source>
        <dbReference type="ARBA" id="ARBA00022737"/>
    </source>
</evidence>
<feature type="domain" description="Cadherin" evidence="18">
    <location>
        <begin position="2"/>
        <end position="72"/>
    </location>
</feature>
<keyword evidence="3 15" id="KW-0812">Transmembrane</keyword>
<feature type="domain" description="Laminin G" evidence="16">
    <location>
        <begin position="858"/>
        <end position="1051"/>
    </location>
</feature>
<keyword evidence="9 15" id="KW-0472">Membrane</keyword>
<dbReference type="Pfam" id="PF00054">
    <property type="entry name" value="Laminin_G_1"/>
    <property type="match status" value="1"/>
</dbReference>
<dbReference type="PANTHER" id="PTHR24027">
    <property type="entry name" value="CADHERIN-23"/>
    <property type="match status" value="1"/>
</dbReference>
<evidence type="ECO:0000313" key="20">
    <source>
        <dbReference type="Proteomes" id="UP000007755"/>
    </source>
</evidence>
<dbReference type="CDD" id="cd00110">
    <property type="entry name" value="LamG"/>
    <property type="match status" value="2"/>
</dbReference>
<dbReference type="SUPFAM" id="SSF57196">
    <property type="entry name" value="EGF/Laminin"/>
    <property type="match status" value="2"/>
</dbReference>
<feature type="compositionally biased region" description="Basic and acidic residues" evidence="14">
    <location>
        <begin position="1443"/>
        <end position="1452"/>
    </location>
</feature>
<dbReference type="GO" id="GO:0048513">
    <property type="term" value="P:animal organ development"/>
    <property type="evidence" value="ECO:0007669"/>
    <property type="project" value="UniProtKB-ARBA"/>
</dbReference>
<feature type="domain" description="Cadherin" evidence="18">
    <location>
        <begin position="285"/>
        <end position="390"/>
    </location>
</feature>
<feature type="disulfide bond" evidence="13">
    <location>
        <begin position="790"/>
        <end position="807"/>
    </location>
</feature>
<keyword evidence="8 15" id="KW-1133">Transmembrane helix</keyword>
<evidence type="ECO:0000256" key="10">
    <source>
        <dbReference type="ARBA" id="ARBA00023157"/>
    </source>
</evidence>
<evidence type="ECO:0000256" key="8">
    <source>
        <dbReference type="ARBA" id="ARBA00022989"/>
    </source>
</evidence>
<dbReference type="Pfam" id="PF00008">
    <property type="entry name" value="EGF"/>
    <property type="match status" value="1"/>
</dbReference>
<evidence type="ECO:0000256" key="13">
    <source>
        <dbReference type="PROSITE-ProRule" id="PRU00076"/>
    </source>
</evidence>
<feature type="compositionally biased region" description="Basic and acidic residues" evidence="14">
    <location>
        <begin position="1696"/>
        <end position="1705"/>
    </location>
</feature>
<dbReference type="InterPro" id="IPR000742">
    <property type="entry name" value="EGF"/>
</dbReference>
<feature type="region of interest" description="Disordered" evidence="14">
    <location>
        <begin position="1741"/>
        <end position="1775"/>
    </location>
</feature>
<dbReference type="PROSITE" id="PS50268">
    <property type="entry name" value="CADHERIN_2"/>
    <property type="match status" value="5"/>
</dbReference>
<feature type="domain" description="Laminin G" evidence="16">
    <location>
        <begin position="1131"/>
        <end position="1312"/>
    </location>
</feature>
<evidence type="ECO:0000259" key="16">
    <source>
        <dbReference type="PROSITE" id="PS50025"/>
    </source>
</evidence>
<accession>F4WQQ8</accession>
<feature type="domain" description="Cadherin" evidence="18">
    <location>
        <begin position="73"/>
        <end position="183"/>
    </location>
</feature>
<dbReference type="InterPro" id="IPR020894">
    <property type="entry name" value="Cadherin_CS"/>
</dbReference>
<dbReference type="SMART" id="SM00181">
    <property type="entry name" value="EGF"/>
    <property type="match status" value="4"/>
</dbReference>
<feature type="compositionally biased region" description="Polar residues" evidence="14">
    <location>
        <begin position="1706"/>
        <end position="1719"/>
    </location>
</feature>
<dbReference type="FunFam" id="2.60.40.60:FF:000029">
    <property type="entry name" value="Cadherin EGF LAG seven-pass G-type receptor 3"/>
    <property type="match status" value="1"/>
</dbReference>
<protein>
    <submittedName>
        <fullName evidence="19">Cadherin-related tumor suppressor</fullName>
    </submittedName>
</protein>
<dbReference type="Proteomes" id="UP000007755">
    <property type="component" value="Unassembled WGS sequence"/>
</dbReference>
<dbReference type="FunFam" id="2.60.120.200:FF:000207">
    <property type="entry name" value="Cadherin-related tumor suppressor"/>
    <property type="match status" value="1"/>
</dbReference>
<evidence type="ECO:0000256" key="7">
    <source>
        <dbReference type="ARBA" id="ARBA00022889"/>
    </source>
</evidence>
<dbReference type="PROSITE" id="PS50026">
    <property type="entry name" value="EGF_3"/>
    <property type="match status" value="4"/>
</dbReference>
<keyword evidence="5" id="KW-0677">Repeat</keyword>
<keyword evidence="2 13" id="KW-0245">EGF-like domain</keyword>
<dbReference type="InterPro" id="IPR039808">
    <property type="entry name" value="Cadherin"/>
</dbReference>
<keyword evidence="10 13" id="KW-1015">Disulfide bond</keyword>
<keyword evidence="20" id="KW-1185">Reference proteome</keyword>
<feature type="disulfide bond" evidence="13">
    <location>
        <begin position="730"/>
        <end position="739"/>
    </location>
</feature>
<dbReference type="eggNOG" id="KOG1219">
    <property type="taxonomic scope" value="Eukaryota"/>
</dbReference>
<dbReference type="PROSITE" id="PS01186">
    <property type="entry name" value="EGF_2"/>
    <property type="match status" value="2"/>
</dbReference>
<evidence type="ECO:0000256" key="12">
    <source>
        <dbReference type="PROSITE-ProRule" id="PRU00043"/>
    </source>
</evidence>
<dbReference type="PROSITE" id="PS00022">
    <property type="entry name" value="EGF_1"/>
    <property type="match status" value="4"/>
</dbReference>
<evidence type="ECO:0000256" key="4">
    <source>
        <dbReference type="ARBA" id="ARBA00022729"/>
    </source>
</evidence>
<feature type="compositionally biased region" description="Polar residues" evidence="14">
    <location>
        <begin position="1660"/>
        <end position="1678"/>
    </location>
</feature>
<dbReference type="PROSITE" id="PS50025">
    <property type="entry name" value="LAM_G_DOMAIN"/>
    <property type="match status" value="2"/>
</dbReference>
<dbReference type="OrthoDB" id="6252479at2759"/>
<feature type="compositionally biased region" description="Basic and acidic residues" evidence="14">
    <location>
        <begin position="1463"/>
        <end position="1477"/>
    </location>
</feature>
<feature type="compositionally biased region" description="Basic residues" evidence="14">
    <location>
        <begin position="1518"/>
        <end position="1530"/>
    </location>
</feature>
<keyword evidence="6 12" id="KW-0106">Calcium</keyword>
<evidence type="ECO:0000313" key="19">
    <source>
        <dbReference type="EMBL" id="EGI63421.1"/>
    </source>
</evidence>
<dbReference type="SUPFAM" id="SSF49899">
    <property type="entry name" value="Concanavalin A-like lectins/glucanases"/>
    <property type="match status" value="2"/>
</dbReference>
<evidence type="ECO:0000256" key="2">
    <source>
        <dbReference type="ARBA" id="ARBA00022536"/>
    </source>
</evidence>
<dbReference type="FunFam" id="2.10.25.10:FF:000472">
    <property type="entry name" value="Uncharacterized protein, isoform A"/>
    <property type="match status" value="1"/>
</dbReference>
<dbReference type="GO" id="GO:0001736">
    <property type="term" value="P:establishment of planar polarity"/>
    <property type="evidence" value="ECO:0007669"/>
    <property type="project" value="UniProtKB-ARBA"/>
</dbReference>
<dbReference type="PROSITE" id="PS00232">
    <property type="entry name" value="CADHERIN_1"/>
    <property type="match status" value="2"/>
</dbReference>
<dbReference type="InterPro" id="IPR001881">
    <property type="entry name" value="EGF-like_Ca-bd_dom"/>
</dbReference>
<feature type="transmembrane region" description="Helical" evidence="15">
    <location>
        <begin position="1329"/>
        <end position="1352"/>
    </location>
</feature>
<feature type="compositionally biased region" description="Polar residues" evidence="14">
    <location>
        <begin position="1605"/>
        <end position="1632"/>
    </location>
</feature>
<dbReference type="PANTHER" id="PTHR24027:SF438">
    <property type="entry name" value="CADHERIN 23"/>
    <property type="match status" value="1"/>
</dbReference>
<dbReference type="PRINTS" id="PR00205">
    <property type="entry name" value="CADHERIN"/>
</dbReference>
<dbReference type="FunFam" id="2.60.40.60:FF:000037">
    <property type="entry name" value="FAT atypical cadherin 1"/>
    <property type="match status" value="1"/>
</dbReference>
<dbReference type="Gene3D" id="2.60.40.60">
    <property type="entry name" value="Cadherins"/>
    <property type="match status" value="5"/>
</dbReference>
<organism evidence="20">
    <name type="scientific">Acromyrmex echinatior</name>
    <name type="common">Panamanian leafcutter ant</name>
    <name type="synonym">Acromyrmex octospinosus echinatior</name>
    <dbReference type="NCBI Taxonomy" id="103372"/>
    <lineage>
        <taxon>Eukaryota</taxon>
        <taxon>Metazoa</taxon>
        <taxon>Ecdysozoa</taxon>
        <taxon>Arthropoda</taxon>
        <taxon>Hexapoda</taxon>
        <taxon>Insecta</taxon>
        <taxon>Pterygota</taxon>
        <taxon>Neoptera</taxon>
        <taxon>Endopterygota</taxon>
        <taxon>Hymenoptera</taxon>
        <taxon>Apocrita</taxon>
        <taxon>Aculeata</taxon>
        <taxon>Formicoidea</taxon>
        <taxon>Formicidae</taxon>
        <taxon>Myrmicinae</taxon>
        <taxon>Acromyrmex</taxon>
    </lineage>
</organism>
<evidence type="ECO:0000256" key="3">
    <source>
        <dbReference type="ARBA" id="ARBA00022692"/>
    </source>
</evidence>
<dbReference type="Gene3D" id="2.10.25.10">
    <property type="entry name" value="Laminin"/>
    <property type="match status" value="4"/>
</dbReference>
<feature type="domain" description="EGF-like" evidence="17">
    <location>
        <begin position="742"/>
        <end position="778"/>
    </location>
</feature>
<dbReference type="FunFam" id="2.60.40.60:FF:000080">
    <property type="entry name" value="FAT atypical cadherin 1"/>
    <property type="match status" value="1"/>
</dbReference>
<evidence type="ECO:0000256" key="6">
    <source>
        <dbReference type="ARBA" id="ARBA00022837"/>
    </source>
</evidence>
<feature type="disulfide bond" evidence="13">
    <location>
        <begin position="809"/>
        <end position="818"/>
    </location>
</feature>
<evidence type="ECO:0000259" key="17">
    <source>
        <dbReference type="PROSITE" id="PS50026"/>
    </source>
</evidence>
<dbReference type="GO" id="GO:0030154">
    <property type="term" value="P:cell differentiation"/>
    <property type="evidence" value="ECO:0007669"/>
    <property type="project" value="UniProtKB-ARBA"/>
</dbReference>
<keyword evidence="11" id="KW-0325">Glycoprotein</keyword>
<dbReference type="InParanoid" id="F4WQQ8"/>
<feature type="domain" description="EGF-like" evidence="17">
    <location>
        <begin position="781"/>
        <end position="819"/>
    </location>
</feature>
<feature type="compositionally biased region" description="Polar residues" evidence="14">
    <location>
        <begin position="1748"/>
        <end position="1761"/>
    </location>
</feature>
<feature type="disulfide bond" evidence="13">
    <location>
        <begin position="768"/>
        <end position="777"/>
    </location>
</feature>
<dbReference type="InterPro" id="IPR013320">
    <property type="entry name" value="ConA-like_dom_sf"/>
</dbReference>
<dbReference type="GO" id="GO:0005509">
    <property type="term" value="F:calcium ion binding"/>
    <property type="evidence" value="ECO:0007669"/>
    <property type="project" value="UniProtKB-UniRule"/>
</dbReference>
<feature type="region of interest" description="Disordered" evidence="14">
    <location>
        <begin position="1594"/>
        <end position="1721"/>
    </location>
</feature>
<feature type="region of interest" description="Disordered" evidence="14">
    <location>
        <begin position="1443"/>
        <end position="1477"/>
    </location>
</feature>
<dbReference type="GO" id="GO:0007156">
    <property type="term" value="P:homophilic cell adhesion via plasma membrane adhesion molecules"/>
    <property type="evidence" value="ECO:0007669"/>
    <property type="project" value="InterPro"/>
</dbReference>
<feature type="domain" description="Cadherin" evidence="18">
    <location>
        <begin position="391"/>
        <end position="498"/>
    </location>
</feature>